<evidence type="ECO:0000256" key="2">
    <source>
        <dbReference type="ARBA" id="ARBA00022676"/>
    </source>
</evidence>
<evidence type="ECO:0000256" key="3">
    <source>
        <dbReference type="ARBA" id="ARBA00022679"/>
    </source>
</evidence>
<organism evidence="9 10">
    <name type="scientific">Dactylosporangium darangshiense</name>
    <dbReference type="NCBI Taxonomy" id="579108"/>
    <lineage>
        <taxon>Bacteria</taxon>
        <taxon>Bacillati</taxon>
        <taxon>Actinomycetota</taxon>
        <taxon>Actinomycetes</taxon>
        <taxon>Micromonosporales</taxon>
        <taxon>Micromonosporaceae</taxon>
        <taxon>Dactylosporangium</taxon>
    </lineage>
</organism>
<dbReference type="InterPro" id="IPR049829">
    <property type="entry name" value="MptA/B-like"/>
</dbReference>
<feature type="transmembrane region" description="Helical" evidence="8">
    <location>
        <begin position="93"/>
        <end position="115"/>
    </location>
</feature>
<keyword evidence="10" id="KW-1185">Reference proteome</keyword>
<feature type="transmembrane region" description="Helical" evidence="8">
    <location>
        <begin position="250"/>
        <end position="278"/>
    </location>
</feature>
<feature type="transmembrane region" description="Helical" evidence="8">
    <location>
        <begin position="383"/>
        <end position="407"/>
    </location>
</feature>
<keyword evidence="3" id="KW-0808">Transferase</keyword>
<evidence type="ECO:0000256" key="7">
    <source>
        <dbReference type="ARBA" id="ARBA00043987"/>
    </source>
</evidence>
<feature type="transmembrane region" description="Helical" evidence="8">
    <location>
        <begin position="12"/>
        <end position="34"/>
    </location>
</feature>
<feature type="transmembrane region" description="Helical" evidence="8">
    <location>
        <begin position="207"/>
        <end position="225"/>
    </location>
</feature>
<evidence type="ECO:0000256" key="1">
    <source>
        <dbReference type="ARBA" id="ARBA00004141"/>
    </source>
</evidence>
<evidence type="ECO:0000256" key="6">
    <source>
        <dbReference type="ARBA" id="ARBA00023136"/>
    </source>
</evidence>
<dbReference type="GO" id="GO:0016757">
    <property type="term" value="F:glycosyltransferase activity"/>
    <property type="evidence" value="ECO:0007669"/>
    <property type="project" value="UniProtKB-KW"/>
</dbReference>
<dbReference type="EMBL" id="BAABAT010000077">
    <property type="protein sequence ID" value="GAA4263712.1"/>
    <property type="molecule type" value="Genomic_DNA"/>
</dbReference>
<protein>
    <submittedName>
        <fullName evidence="9">Polyprenol phosphomannose-dependent alpha 1,6 mannosyltransferase MptB</fullName>
    </submittedName>
</protein>
<comment type="subcellular location">
    <subcellularLocation>
        <location evidence="1">Membrane</location>
        <topology evidence="1">Multi-pass membrane protein</topology>
    </subcellularLocation>
</comment>
<feature type="transmembrane region" description="Helical" evidence="8">
    <location>
        <begin position="54"/>
        <end position="72"/>
    </location>
</feature>
<feature type="transmembrane region" description="Helical" evidence="8">
    <location>
        <begin position="335"/>
        <end position="351"/>
    </location>
</feature>
<name>A0ABP8DV70_9ACTN</name>
<evidence type="ECO:0000256" key="8">
    <source>
        <dbReference type="SAM" id="Phobius"/>
    </source>
</evidence>
<sequence>MVMPARRQGVRFWHWLGLIGGVMIAAGGVLAGAAPAHDPMLLLPGVAELRDATVFATAVVYVGLTLLLVAWWRVGALVRRPDGPSVRGLMKTGVWWTLPFLLIAPIFSRDVYSYLAQGAMAMAGMNTYKVGPSALGGQLGANVPAIWQDTPAPYGPVFLNLANGVAHLTQQSTWPGIIGMRMLALTGVGLVAWSVPRLAHASGVDPAVAVWLGVLNPLVLLHLVADAHNDALMLGLMTAGLVLALRGRPWLGVVAITLAGLVKAPAAVAIAFVVPIWAGRLAVGTRWVRAACGALAAAAGTAVVFTTLAGTGYGWVGTLKTPTLARTWMSVTTDLGYVSGQALHWLGLATVDQTRDAFWLAGLVVAAAVFMFLLRRSTQVGPVAALGLCLAALVVLAPVVHPWYLLWGCIPLAAAGSDAMRRGVAVLSALLVIFVLPGGVPPGLPVLLGAAIGVVVALLALGALGYQLRRQPLPVSELAAAER</sequence>
<comment type="similarity">
    <text evidence="7">Belongs to the MptA/B family.</text>
</comment>
<comment type="caution">
    <text evidence="9">The sequence shown here is derived from an EMBL/GenBank/DDBJ whole genome shotgun (WGS) entry which is preliminary data.</text>
</comment>
<keyword evidence="5 8" id="KW-1133">Transmembrane helix</keyword>
<feature type="transmembrane region" description="Helical" evidence="8">
    <location>
        <begin position="446"/>
        <end position="466"/>
    </location>
</feature>
<accession>A0ABP8DV70</accession>
<keyword evidence="2 9" id="KW-0328">Glycosyltransferase</keyword>
<evidence type="ECO:0000256" key="4">
    <source>
        <dbReference type="ARBA" id="ARBA00022692"/>
    </source>
</evidence>
<reference evidence="10" key="1">
    <citation type="journal article" date="2019" name="Int. J. Syst. Evol. Microbiol.">
        <title>The Global Catalogue of Microorganisms (GCM) 10K type strain sequencing project: providing services to taxonomists for standard genome sequencing and annotation.</title>
        <authorList>
            <consortium name="The Broad Institute Genomics Platform"/>
            <consortium name="The Broad Institute Genome Sequencing Center for Infectious Disease"/>
            <person name="Wu L."/>
            <person name="Ma J."/>
        </authorList>
    </citation>
    <scope>NUCLEOTIDE SEQUENCE [LARGE SCALE GENOMIC DNA]</scope>
    <source>
        <strain evidence="10">JCM 17441</strain>
    </source>
</reference>
<dbReference type="NCBIfam" id="NF038066">
    <property type="entry name" value="MptB"/>
    <property type="match status" value="1"/>
</dbReference>
<feature type="transmembrane region" description="Helical" evidence="8">
    <location>
        <begin position="419"/>
        <end position="440"/>
    </location>
</feature>
<evidence type="ECO:0000313" key="10">
    <source>
        <dbReference type="Proteomes" id="UP001500620"/>
    </source>
</evidence>
<keyword evidence="4 8" id="KW-0812">Transmembrane</keyword>
<evidence type="ECO:0000313" key="9">
    <source>
        <dbReference type="EMBL" id="GAA4263712.1"/>
    </source>
</evidence>
<dbReference type="Pfam" id="PF26314">
    <property type="entry name" value="MptA_B_family"/>
    <property type="match status" value="1"/>
</dbReference>
<evidence type="ECO:0000256" key="5">
    <source>
        <dbReference type="ARBA" id="ARBA00022989"/>
    </source>
</evidence>
<dbReference type="Proteomes" id="UP001500620">
    <property type="component" value="Unassembled WGS sequence"/>
</dbReference>
<feature type="transmembrane region" description="Helical" evidence="8">
    <location>
        <begin position="290"/>
        <end position="315"/>
    </location>
</feature>
<gene>
    <name evidence="9" type="primary">mptB_2</name>
    <name evidence="9" type="ORF">GCM10022255_110740</name>
</gene>
<proteinExistence type="inferred from homology"/>
<keyword evidence="6 8" id="KW-0472">Membrane</keyword>
<feature type="transmembrane region" description="Helical" evidence="8">
    <location>
        <begin position="174"/>
        <end position="195"/>
    </location>
</feature>
<feature type="transmembrane region" description="Helical" evidence="8">
    <location>
        <begin position="358"/>
        <end position="377"/>
    </location>
</feature>